<evidence type="ECO:0000256" key="3">
    <source>
        <dbReference type="ARBA" id="ARBA00022588"/>
    </source>
</evidence>
<dbReference type="AlphaFoldDB" id="A0ABD1KDT6"/>
<keyword evidence="4" id="KW-0391">Immunity</keyword>
<sequence length="142" mass="15947">MPGAQFVREHIDEIIQRVTMVMPIADVLLSRGMISLEEYGLVRAARSHQDQMRVLLCSLLSRGEAFQSDFCKVLQEKEPFVMEHLGQALRLSTHGSEISQLRHTHSLTPRQPAHSHTTVWPDGDQRLTVNIGEAHSGLDTPS</sequence>
<accession>A0ABD1KDT6</accession>
<keyword evidence="8" id="KW-1185">Reference proteome</keyword>
<dbReference type="InterPro" id="IPR051249">
    <property type="entry name" value="NLRP_Inflammasome"/>
</dbReference>
<feature type="domain" description="CARD" evidence="6">
    <location>
        <begin position="1"/>
        <end position="89"/>
    </location>
</feature>
<dbReference type="GO" id="GO:0045087">
    <property type="term" value="P:innate immune response"/>
    <property type="evidence" value="ECO:0007669"/>
    <property type="project" value="UniProtKB-KW"/>
</dbReference>
<evidence type="ECO:0000313" key="8">
    <source>
        <dbReference type="Proteomes" id="UP001591681"/>
    </source>
</evidence>
<dbReference type="InterPro" id="IPR011029">
    <property type="entry name" value="DEATH-like_dom_sf"/>
</dbReference>
<keyword evidence="3" id="KW-0399">Innate immunity</keyword>
<evidence type="ECO:0000256" key="5">
    <source>
        <dbReference type="ARBA" id="ARBA00023198"/>
    </source>
</evidence>
<evidence type="ECO:0000313" key="7">
    <source>
        <dbReference type="EMBL" id="KAL2097156.1"/>
    </source>
</evidence>
<gene>
    <name evidence="7" type="ORF">ACEWY4_006363</name>
</gene>
<dbReference type="EMBL" id="JBHFQA010000006">
    <property type="protein sequence ID" value="KAL2097156.1"/>
    <property type="molecule type" value="Genomic_DNA"/>
</dbReference>
<keyword evidence="5" id="KW-0395">Inflammatory response</keyword>
<comment type="subcellular location">
    <subcellularLocation>
        <location evidence="1">Cytoplasm</location>
        <location evidence="1">Cytosol</location>
    </subcellularLocation>
</comment>
<dbReference type="PANTHER" id="PTHR46985:SF2">
    <property type="entry name" value="APOPTOSIS-ASSOCIATED SPECK-LIKE PROTEIN CONTAINING A CARD"/>
    <property type="match status" value="1"/>
</dbReference>
<keyword evidence="2" id="KW-0963">Cytoplasm</keyword>
<evidence type="ECO:0000256" key="4">
    <source>
        <dbReference type="ARBA" id="ARBA00022859"/>
    </source>
</evidence>
<dbReference type="GO" id="GO:0005829">
    <property type="term" value="C:cytosol"/>
    <property type="evidence" value="ECO:0007669"/>
    <property type="project" value="UniProtKB-SubCell"/>
</dbReference>
<dbReference type="GO" id="GO:0006954">
    <property type="term" value="P:inflammatory response"/>
    <property type="evidence" value="ECO:0007669"/>
    <property type="project" value="UniProtKB-KW"/>
</dbReference>
<evidence type="ECO:0000259" key="6">
    <source>
        <dbReference type="PROSITE" id="PS50209"/>
    </source>
</evidence>
<proteinExistence type="predicted"/>
<comment type="caution">
    <text evidence="7">The sequence shown here is derived from an EMBL/GenBank/DDBJ whole genome shotgun (WGS) entry which is preliminary data.</text>
</comment>
<reference evidence="7 8" key="1">
    <citation type="submission" date="2024-09" db="EMBL/GenBank/DDBJ databases">
        <title>A chromosome-level genome assembly of Gray's grenadier anchovy, Coilia grayii.</title>
        <authorList>
            <person name="Fu Z."/>
        </authorList>
    </citation>
    <scope>NUCLEOTIDE SEQUENCE [LARGE SCALE GENOMIC DNA]</scope>
    <source>
        <strain evidence="7">G4</strain>
        <tissue evidence="7">Muscle</tissue>
    </source>
</reference>
<name>A0ABD1KDT6_9TELE</name>
<protein>
    <recommendedName>
        <fullName evidence="6">CARD domain-containing protein</fullName>
    </recommendedName>
</protein>
<dbReference type="SUPFAM" id="SSF47986">
    <property type="entry name" value="DEATH domain"/>
    <property type="match status" value="1"/>
</dbReference>
<evidence type="ECO:0000256" key="2">
    <source>
        <dbReference type="ARBA" id="ARBA00022490"/>
    </source>
</evidence>
<dbReference type="InterPro" id="IPR001315">
    <property type="entry name" value="CARD"/>
</dbReference>
<organism evidence="7 8">
    <name type="scientific">Coilia grayii</name>
    <name type="common">Gray's grenadier anchovy</name>
    <dbReference type="NCBI Taxonomy" id="363190"/>
    <lineage>
        <taxon>Eukaryota</taxon>
        <taxon>Metazoa</taxon>
        <taxon>Chordata</taxon>
        <taxon>Craniata</taxon>
        <taxon>Vertebrata</taxon>
        <taxon>Euteleostomi</taxon>
        <taxon>Actinopterygii</taxon>
        <taxon>Neopterygii</taxon>
        <taxon>Teleostei</taxon>
        <taxon>Clupei</taxon>
        <taxon>Clupeiformes</taxon>
        <taxon>Clupeoidei</taxon>
        <taxon>Engraulidae</taxon>
        <taxon>Coilinae</taxon>
        <taxon>Coilia</taxon>
    </lineage>
</organism>
<evidence type="ECO:0000256" key="1">
    <source>
        <dbReference type="ARBA" id="ARBA00004514"/>
    </source>
</evidence>
<dbReference type="PROSITE" id="PS50209">
    <property type="entry name" value="CARD"/>
    <property type="match status" value="1"/>
</dbReference>
<dbReference type="Pfam" id="PF00619">
    <property type="entry name" value="CARD"/>
    <property type="match status" value="1"/>
</dbReference>
<dbReference type="PANTHER" id="PTHR46985">
    <property type="entry name" value="NACHT, LRR AND PYD DOMAINS-CONTAINING PROTEIN 1"/>
    <property type="match status" value="1"/>
</dbReference>
<dbReference type="Gene3D" id="1.10.533.10">
    <property type="entry name" value="Death Domain, Fas"/>
    <property type="match status" value="1"/>
</dbReference>
<dbReference type="Proteomes" id="UP001591681">
    <property type="component" value="Unassembled WGS sequence"/>
</dbReference>